<sequence>MIQCLEKAQSLNVLDIGHQLAQEFAKTAPDRDRNGGSRPIHEIEKLRQSCLLNLVIPKIYGGLGETSWVKIFQLIREFSKADGSIV</sequence>
<evidence type="ECO:0000313" key="1">
    <source>
        <dbReference type="EMBL" id="BAY99847.1"/>
    </source>
</evidence>
<reference evidence="1 2" key="1">
    <citation type="submission" date="2017-06" db="EMBL/GenBank/DDBJ databases">
        <title>Genome sequencing of cyanobaciteial culture collection at National Institute for Environmental Studies (NIES).</title>
        <authorList>
            <person name="Hirose Y."/>
            <person name="Shimura Y."/>
            <person name="Fujisawa T."/>
            <person name="Nakamura Y."/>
            <person name="Kawachi M."/>
        </authorList>
    </citation>
    <scope>NUCLEOTIDE SEQUENCE [LARGE SCALE GENOMIC DNA]</scope>
    <source>
        <strain evidence="1 2">NIES-37</strain>
    </source>
</reference>
<dbReference type="Gene3D" id="1.10.540.10">
    <property type="entry name" value="Acyl-CoA dehydrogenase/oxidase, N-terminal domain"/>
    <property type="match status" value="1"/>
</dbReference>
<proteinExistence type="predicted"/>
<dbReference type="EMBL" id="AP018248">
    <property type="protein sequence ID" value="BAY99847.1"/>
    <property type="molecule type" value="Genomic_DNA"/>
</dbReference>
<dbReference type="RefSeq" id="WP_096578293.1">
    <property type="nucleotide sequence ID" value="NZ_CAWNJS010000001.1"/>
</dbReference>
<dbReference type="Proteomes" id="UP000218785">
    <property type="component" value="Chromosome"/>
</dbReference>
<dbReference type="GO" id="GO:0016627">
    <property type="term" value="F:oxidoreductase activity, acting on the CH-CH group of donors"/>
    <property type="evidence" value="ECO:0007669"/>
    <property type="project" value="InterPro"/>
</dbReference>
<dbReference type="AlphaFoldDB" id="A0A1Z4N299"/>
<protein>
    <submittedName>
        <fullName evidence="1">Acyl-CoA dehydrogenase type 2</fullName>
    </submittedName>
</protein>
<dbReference type="SUPFAM" id="SSF56645">
    <property type="entry name" value="Acyl-CoA dehydrogenase NM domain-like"/>
    <property type="match status" value="1"/>
</dbReference>
<name>A0A1Z4N299_9CYAN</name>
<keyword evidence="2" id="KW-1185">Reference proteome</keyword>
<dbReference type="InterPro" id="IPR037069">
    <property type="entry name" value="AcylCoA_DH/ox_N_sf"/>
</dbReference>
<dbReference type="InterPro" id="IPR009100">
    <property type="entry name" value="AcylCoA_DH/oxidase_NM_dom_sf"/>
</dbReference>
<evidence type="ECO:0000313" key="2">
    <source>
        <dbReference type="Proteomes" id="UP000218785"/>
    </source>
</evidence>
<dbReference type="GO" id="GO:0050660">
    <property type="term" value="F:flavin adenine dinucleotide binding"/>
    <property type="evidence" value="ECO:0007669"/>
    <property type="project" value="InterPro"/>
</dbReference>
<organism evidence="1 2">
    <name type="scientific">Tolypothrix tenuis PCC 7101</name>
    <dbReference type="NCBI Taxonomy" id="231146"/>
    <lineage>
        <taxon>Bacteria</taxon>
        <taxon>Bacillati</taxon>
        <taxon>Cyanobacteriota</taxon>
        <taxon>Cyanophyceae</taxon>
        <taxon>Nostocales</taxon>
        <taxon>Tolypothrichaceae</taxon>
        <taxon>Tolypothrix</taxon>
    </lineage>
</organism>
<accession>A0A1Z4N299</accession>
<dbReference type="KEGG" id="ttq:NIES37_38300"/>
<gene>
    <name evidence="1" type="ORF">NIES37_38300</name>
</gene>